<protein>
    <submittedName>
        <fullName evidence="1">Cold-inducible protein YdjO-related protein</fullName>
    </submittedName>
</protein>
<gene>
    <name evidence="1" type="ORF">O9H85_05555</name>
</gene>
<organism evidence="1 2">
    <name type="scientific">Paenibacillus gyeongsangnamensis</name>
    <dbReference type="NCBI Taxonomy" id="3388067"/>
    <lineage>
        <taxon>Bacteria</taxon>
        <taxon>Bacillati</taxon>
        <taxon>Bacillota</taxon>
        <taxon>Bacilli</taxon>
        <taxon>Bacillales</taxon>
        <taxon>Paenibacillaceae</taxon>
        <taxon>Paenibacillus</taxon>
    </lineage>
</organism>
<dbReference type="RefSeq" id="WP_269880292.1">
    <property type="nucleotide sequence ID" value="NZ_JAQAGZ010000003.1"/>
</dbReference>
<accession>A0ABT4Q523</accession>
<dbReference type="InterPro" id="IPR025916">
    <property type="entry name" value="YdjO"/>
</dbReference>
<dbReference type="Proteomes" id="UP001527882">
    <property type="component" value="Unassembled WGS sequence"/>
</dbReference>
<name>A0ABT4Q523_9BACL</name>
<sequence length="87" mass="9756">MKCFYLMPASSNTGEGKTIAQEEGTKPELRPTVIWKCKDAACKAWVREEFTEAEYPACPICQGPTIRSFKHLPIIAAKSKRKGKKPK</sequence>
<reference evidence="1 2" key="1">
    <citation type="submission" date="2022-12" db="EMBL/GenBank/DDBJ databases">
        <title>Draft genome sequence of Paenibacillus sp. dW9.</title>
        <authorList>
            <person name="Choi E.-W."/>
            <person name="Kim D.-U."/>
        </authorList>
    </citation>
    <scope>NUCLEOTIDE SEQUENCE [LARGE SCALE GENOMIC DNA]</scope>
    <source>
        <strain evidence="2">dW9</strain>
    </source>
</reference>
<evidence type="ECO:0000313" key="2">
    <source>
        <dbReference type="Proteomes" id="UP001527882"/>
    </source>
</evidence>
<comment type="caution">
    <text evidence="1">The sequence shown here is derived from an EMBL/GenBank/DDBJ whole genome shotgun (WGS) entry which is preliminary data.</text>
</comment>
<proteinExistence type="predicted"/>
<evidence type="ECO:0000313" key="1">
    <source>
        <dbReference type="EMBL" id="MCZ8511896.1"/>
    </source>
</evidence>
<keyword evidence="2" id="KW-1185">Reference proteome</keyword>
<dbReference type="EMBL" id="JAQAGZ010000003">
    <property type="protein sequence ID" value="MCZ8511896.1"/>
    <property type="molecule type" value="Genomic_DNA"/>
</dbReference>
<dbReference type="Pfam" id="PF14169">
    <property type="entry name" value="YdjO"/>
    <property type="match status" value="1"/>
</dbReference>